<gene>
    <name evidence="2" type="ORF">SDC9_185171</name>
</gene>
<feature type="compositionally biased region" description="Basic and acidic residues" evidence="1">
    <location>
        <begin position="19"/>
        <end position="53"/>
    </location>
</feature>
<feature type="compositionally biased region" description="Basic and acidic residues" evidence="1">
    <location>
        <begin position="1"/>
        <end position="10"/>
    </location>
</feature>
<dbReference type="AlphaFoldDB" id="A0A645HF67"/>
<dbReference type="EMBL" id="VSSQ01092422">
    <property type="protein sequence ID" value="MPN37651.1"/>
    <property type="molecule type" value="Genomic_DNA"/>
</dbReference>
<feature type="region of interest" description="Disordered" evidence="1">
    <location>
        <begin position="1"/>
        <end position="81"/>
    </location>
</feature>
<comment type="caution">
    <text evidence="2">The sequence shown here is derived from an EMBL/GenBank/DDBJ whole genome shotgun (WGS) entry which is preliminary data.</text>
</comment>
<organism evidence="2">
    <name type="scientific">bioreactor metagenome</name>
    <dbReference type="NCBI Taxonomy" id="1076179"/>
    <lineage>
        <taxon>unclassified sequences</taxon>
        <taxon>metagenomes</taxon>
        <taxon>ecological metagenomes</taxon>
    </lineage>
</organism>
<sequence length="162" mass="17063">MRLLAHEAQRAAEATIADARADPGRECKNAGHQRQKGDCIPRASKAIEQRGDGADAVGAAGQPALVGGNRAQNFGHRQRGDAPVVGRELAAYAGHEQSEQHGRCKAESKACQGRPAELESDASGVGPEACKCNVAKIQQTRIARLQIEPQGHQRIDTGDGEG</sequence>
<protein>
    <submittedName>
        <fullName evidence="2">Uncharacterized protein</fullName>
    </submittedName>
</protein>
<evidence type="ECO:0000256" key="1">
    <source>
        <dbReference type="SAM" id="MobiDB-lite"/>
    </source>
</evidence>
<name>A0A645HF67_9ZZZZ</name>
<accession>A0A645HF67</accession>
<proteinExistence type="predicted"/>
<reference evidence="2" key="1">
    <citation type="submission" date="2019-08" db="EMBL/GenBank/DDBJ databases">
        <authorList>
            <person name="Kucharzyk K."/>
            <person name="Murdoch R.W."/>
            <person name="Higgins S."/>
            <person name="Loffler F."/>
        </authorList>
    </citation>
    <scope>NUCLEOTIDE SEQUENCE</scope>
</reference>
<evidence type="ECO:0000313" key="2">
    <source>
        <dbReference type="EMBL" id="MPN37651.1"/>
    </source>
</evidence>